<proteinExistence type="predicted"/>
<organism evidence="2 3">
    <name type="scientific">Cladophialophora chaetospira</name>
    <dbReference type="NCBI Taxonomy" id="386627"/>
    <lineage>
        <taxon>Eukaryota</taxon>
        <taxon>Fungi</taxon>
        <taxon>Dikarya</taxon>
        <taxon>Ascomycota</taxon>
        <taxon>Pezizomycotina</taxon>
        <taxon>Eurotiomycetes</taxon>
        <taxon>Chaetothyriomycetidae</taxon>
        <taxon>Chaetothyriales</taxon>
        <taxon>Herpotrichiellaceae</taxon>
        <taxon>Cladophialophora</taxon>
    </lineage>
</organism>
<dbReference type="EMBL" id="JAPDRK010000024">
    <property type="protein sequence ID" value="KAJ9602956.1"/>
    <property type="molecule type" value="Genomic_DNA"/>
</dbReference>
<evidence type="ECO:0000256" key="1">
    <source>
        <dbReference type="SAM" id="MobiDB-lite"/>
    </source>
</evidence>
<comment type="caution">
    <text evidence="2">The sequence shown here is derived from an EMBL/GenBank/DDBJ whole genome shotgun (WGS) entry which is preliminary data.</text>
</comment>
<evidence type="ECO:0000313" key="2">
    <source>
        <dbReference type="EMBL" id="KAJ9602956.1"/>
    </source>
</evidence>
<feature type="compositionally biased region" description="Basic and acidic residues" evidence="1">
    <location>
        <begin position="175"/>
        <end position="198"/>
    </location>
</feature>
<feature type="region of interest" description="Disordered" evidence="1">
    <location>
        <begin position="175"/>
        <end position="281"/>
    </location>
</feature>
<dbReference type="AlphaFoldDB" id="A0AA38WXI6"/>
<keyword evidence="3" id="KW-1185">Reference proteome</keyword>
<dbReference type="Proteomes" id="UP001172673">
    <property type="component" value="Unassembled WGS sequence"/>
</dbReference>
<evidence type="ECO:0000313" key="3">
    <source>
        <dbReference type="Proteomes" id="UP001172673"/>
    </source>
</evidence>
<protein>
    <submittedName>
        <fullName evidence="2">Uncharacterized protein</fullName>
    </submittedName>
</protein>
<name>A0AA38WXI6_9EURO</name>
<feature type="compositionally biased region" description="Basic and acidic residues" evidence="1">
    <location>
        <begin position="259"/>
        <end position="268"/>
    </location>
</feature>
<sequence length="301" mass="35947">MARPGRNFGKWLVDFDADNHICFAPGLMNPDGSVQLPVWIIGIKGQTNWKQIRPSSLTLMNVEVRQNETHGDRPNIISWKRLAAANISNCDITKYPPGEVEYYKHRGKVQTQVLRNYSYEEKPVCLMVRLQAPGLQEEGWYAYLLSPQEQNQHNNWWKGRAELDREEEAKYTAKLAKNKERNKERRQVEAREQQERMRMSQRPTIDYDNEEDERRMFQEPTNDYDNEEDERRISQEPTNDYDNEEDERRMFQEPTNDYDNQKDERRMSQELTNVSDSGEDCEWEPDHGYYNVVYEYREGSR</sequence>
<accession>A0AA38WXI6</accession>
<reference evidence="2" key="1">
    <citation type="submission" date="2022-10" db="EMBL/GenBank/DDBJ databases">
        <title>Culturing micro-colonial fungi from biological soil crusts in the Mojave desert and describing Neophaeococcomyces mojavensis, and introducing the new genera and species Taxawa tesnikishii.</title>
        <authorList>
            <person name="Kurbessoian T."/>
            <person name="Stajich J.E."/>
        </authorList>
    </citation>
    <scope>NUCLEOTIDE SEQUENCE</scope>
    <source>
        <strain evidence="2">TK_41</strain>
    </source>
</reference>
<gene>
    <name evidence="2" type="ORF">H2200_012736</name>
</gene>